<evidence type="ECO:0000313" key="11">
    <source>
        <dbReference type="Proteomes" id="UP000494256"/>
    </source>
</evidence>
<dbReference type="InterPro" id="IPR025483">
    <property type="entry name" value="Lipase_euk"/>
</dbReference>
<evidence type="ECO:0000256" key="2">
    <source>
        <dbReference type="ARBA" id="ARBA00022729"/>
    </source>
</evidence>
<keyword evidence="2 8" id="KW-0732">Signal</keyword>
<feature type="chain" id="PRO_5035873990" description="AB hydrolase-1 domain-containing protein" evidence="8">
    <location>
        <begin position="18"/>
        <end position="456"/>
    </location>
</feature>
<evidence type="ECO:0000259" key="9">
    <source>
        <dbReference type="Pfam" id="PF00561"/>
    </source>
</evidence>
<sequence length="456" mass="51601">MVQKLLLIYVLLKYSIGQVSLDFYPAVNQVTPKIKDETKNLTGKSIGITTYTSTTLNKILGPIELSWYARRTANYNRAMDNFLTQLKVGIVNVDASLNFRQLMTKYNRNTEVYEVFTNDGYVLSLFRIPGNGTPIFLMHGLLGSADDFIIAGPESGLAYLLSEENYDVWLGNARGNKHSRRHIFMDPSEALFWDFSWHEIGVYDLPAMIDFVLEKTKRKELKYVGHSQGTTVFFAMTSQKPEYNSKVSMMIALAPLAFLSHAHSPVVSLLAPGTAILQTMSRGIRILEFQPDGILANVLKQMVCGSGTLAEIICRNAIFLLSGFDFAQLNVSNLPVIFSHLPAGASIKQLVHYGQNSLFNEFRQFDLGSEGNFQRYGRSTPPSYDLSNIVTPVWMFCGRSDWLSARQDVDLLRSKLKRVAEVYYVPFETFNHVDFILAKDVKPLVYKRLLNILRTY</sequence>
<evidence type="ECO:0000256" key="3">
    <source>
        <dbReference type="ARBA" id="ARBA00022801"/>
    </source>
</evidence>
<dbReference type="GO" id="GO:0016788">
    <property type="term" value="F:hydrolase activity, acting on ester bonds"/>
    <property type="evidence" value="ECO:0007669"/>
    <property type="project" value="InterPro"/>
</dbReference>
<organism evidence="10 11">
    <name type="scientific">Arctia plantaginis</name>
    <name type="common">Wood tiger moth</name>
    <name type="synonym">Phalaena plantaginis</name>
    <dbReference type="NCBI Taxonomy" id="874455"/>
    <lineage>
        <taxon>Eukaryota</taxon>
        <taxon>Metazoa</taxon>
        <taxon>Ecdysozoa</taxon>
        <taxon>Arthropoda</taxon>
        <taxon>Hexapoda</taxon>
        <taxon>Insecta</taxon>
        <taxon>Pterygota</taxon>
        <taxon>Neoptera</taxon>
        <taxon>Endopterygota</taxon>
        <taxon>Lepidoptera</taxon>
        <taxon>Glossata</taxon>
        <taxon>Ditrysia</taxon>
        <taxon>Noctuoidea</taxon>
        <taxon>Erebidae</taxon>
        <taxon>Arctiinae</taxon>
        <taxon>Arctia</taxon>
    </lineage>
</organism>
<feature type="active site" description="Charge relay system" evidence="7">
    <location>
        <position position="401"/>
    </location>
</feature>
<dbReference type="OrthoDB" id="410404at2759"/>
<comment type="similarity">
    <text evidence="1">Belongs to the AB hydrolase superfamily. Lipase family.</text>
</comment>
<evidence type="ECO:0000256" key="4">
    <source>
        <dbReference type="ARBA" id="ARBA00022963"/>
    </source>
</evidence>
<reference evidence="10 11" key="1">
    <citation type="submission" date="2020-04" db="EMBL/GenBank/DDBJ databases">
        <authorList>
            <person name="Wallbank WR R."/>
            <person name="Pardo Diaz C."/>
            <person name="Kozak K."/>
            <person name="Martin S."/>
            <person name="Jiggins C."/>
            <person name="Moest M."/>
            <person name="Warren A I."/>
            <person name="Byers J.R.P. K."/>
            <person name="Montejo-Kovacevich G."/>
            <person name="Yen C E."/>
        </authorList>
    </citation>
    <scope>NUCLEOTIDE SEQUENCE [LARGE SCALE GENOMIC DNA]</scope>
</reference>
<keyword evidence="4" id="KW-0442">Lipid degradation</keyword>
<gene>
    <name evidence="10" type="ORF">APLA_LOCUS6094</name>
</gene>
<dbReference type="PANTHER" id="PTHR11005">
    <property type="entry name" value="LYSOSOMAL ACID LIPASE-RELATED"/>
    <property type="match status" value="1"/>
</dbReference>
<evidence type="ECO:0000313" key="10">
    <source>
        <dbReference type="EMBL" id="CAB3233462.1"/>
    </source>
</evidence>
<feature type="active site" description="Nucleophile" evidence="7">
    <location>
        <position position="227"/>
    </location>
</feature>
<dbReference type="AlphaFoldDB" id="A0A8S0ZKD5"/>
<protein>
    <recommendedName>
        <fullName evidence="9">AB hydrolase-1 domain-containing protein</fullName>
    </recommendedName>
</protein>
<dbReference type="Pfam" id="PF00561">
    <property type="entry name" value="Abhydrolase_1"/>
    <property type="match status" value="1"/>
</dbReference>
<evidence type="ECO:0000256" key="7">
    <source>
        <dbReference type="PIRSR" id="PIRSR000862-1"/>
    </source>
</evidence>
<feature type="active site" description="Charge relay system" evidence="7">
    <location>
        <position position="432"/>
    </location>
</feature>
<dbReference type="FunFam" id="3.40.50.1820:FF:000057">
    <property type="entry name" value="Lipase"/>
    <property type="match status" value="1"/>
</dbReference>
<dbReference type="GO" id="GO:0016042">
    <property type="term" value="P:lipid catabolic process"/>
    <property type="evidence" value="ECO:0007669"/>
    <property type="project" value="UniProtKB-KW"/>
</dbReference>
<feature type="domain" description="AB hydrolase-1" evidence="9">
    <location>
        <begin position="134"/>
        <end position="435"/>
    </location>
</feature>
<keyword evidence="3" id="KW-0378">Hydrolase</keyword>
<accession>A0A8S0ZKD5</accession>
<proteinExistence type="inferred from homology"/>
<comment type="caution">
    <text evidence="10">The sequence shown here is derived from an EMBL/GenBank/DDBJ whole genome shotgun (WGS) entry which is preliminary data.</text>
</comment>
<dbReference type="Proteomes" id="UP000494256">
    <property type="component" value="Unassembled WGS sequence"/>
</dbReference>
<dbReference type="SUPFAM" id="SSF53474">
    <property type="entry name" value="alpha/beta-Hydrolases"/>
    <property type="match status" value="1"/>
</dbReference>
<dbReference type="Gene3D" id="3.40.50.1820">
    <property type="entry name" value="alpha/beta hydrolase"/>
    <property type="match status" value="1"/>
</dbReference>
<evidence type="ECO:0000256" key="5">
    <source>
        <dbReference type="ARBA" id="ARBA00023098"/>
    </source>
</evidence>
<feature type="signal peptide" evidence="8">
    <location>
        <begin position="1"/>
        <end position="17"/>
    </location>
</feature>
<dbReference type="InterPro" id="IPR000073">
    <property type="entry name" value="AB_hydrolase_1"/>
</dbReference>
<evidence type="ECO:0000256" key="6">
    <source>
        <dbReference type="ARBA" id="ARBA00023180"/>
    </source>
</evidence>
<keyword evidence="5" id="KW-0443">Lipid metabolism</keyword>
<name>A0A8S0ZKD5_ARCPL</name>
<dbReference type="EMBL" id="CADEBD010000293">
    <property type="protein sequence ID" value="CAB3233462.1"/>
    <property type="molecule type" value="Genomic_DNA"/>
</dbReference>
<dbReference type="InterPro" id="IPR029058">
    <property type="entry name" value="AB_hydrolase_fold"/>
</dbReference>
<evidence type="ECO:0000256" key="8">
    <source>
        <dbReference type="SAM" id="SignalP"/>
    </source>
</evidence>
<keyword evidence="6" id="KW-0325">Glycoprotein</keyword>
<evidence type="ECO:0000256" key="1">
    <source>
        <dbReference type="ARBA" id="ARBA00010701"/>
    </source>
</evidence>
<dbReference type="PIRSF" id="PIRSF000862">
    <property type="entry name" value="Steryl_ester_lip"/>
    <property type="match status" value="1"/>
</dbReference>